<name>A0A4Y6ETR8_9CAUD</name>
<accession>A0A4Y6ETR8</accession>
<sequence length="130" mass="15312">MMESAFDPYARISPVPMHRMQVELVLAQGPQRRLAANLAIRAMDTGDSNDELAVFMEAFDHMKVDFEEKLREEFRMPTRAQQRKQEAMLRLRRRASAMFHDTYGEYQPPVRPWEEADWDLDNWPLEGIQG</sequence>
<dbReference type="KEGG" id="vg:64766247"/>
<dbReference type="RefSeq" id="YP_010059016.1">
    <property type="nucleotide sequence ID" value="NC_054723.1"/>
</dbReference>
<organism evidence="1 2">
    <name type="scientific">Gordonia phage Pupper</name>
    <dbReference type="NCBI Taxonomy" id="2571249"/>
    <lineage>
        <taxon>Viruses</taxon>
        <taxon>Duplodnaviria</taxon>
        <taxon>Heunggongvirae</taxon>
        <taxon>Uroviricota</taxon>
        <taxon>Caudoviricetes</taxon>
        <taxon>Puppervirus</taxon>
        <taxon>Puppervirus Pupper</taxon>
    </lineage>
</organism>
<dbReference type="Proteomes" id="UP000318375">
    <property type="component" value="Segment"/>
</dbReference>
<reference evidence="1 2" key="1">
    <citation type="submission" date="2019-05" db="EMBL/GenBank/DDBJ databases">
        <authorList>
            <person name="Pope W.H."/>
            <person name="Garlena R.A."/>
            <person name="Russell D.A."/>
            <person name="Jacobs-Sera D."/>
            <person name="Hatfull G.F."/>
        </authorList>
    </citation>
    <scope>NUCLEOTIDE SEQUENCE [LARGE SCALE GENOMIC DNA]</scope>
</reference>
<dbReference type="EMBL" id="MK977695">
    <property type="protein sequence ID" value="QDF18714.1"/>
    <property type="molecule type" value="Genomic_DNA"/>
</dbReference>
<protein>
    <submittedName>
        <fullName evidence="1">Uncharacterized protein</fullName>
    </submittedName>
</protein>
<dbReference type="GeneID" id="64766247"/>
<proteinExistence type="predicted"/>
<evidence type="ECO:0000313" key="1">
    <source>
        <dbReference type="EMBL" id="QDF18714.1"/>
    </source>
</evidence>
<keyword evidence="2" id="KW-1185">Reference proteome</keyword>
<evidence type="ECO:0000313" key="2">
    <source>
        <dbReference type="Proteomes" id="UP000318375"/>
    </source>
</evidence>
<gene>
    <name evidence="1" type="primary">228</name>
    <name evidence="1" type="ORF">SEA_PUPPER_228</name>
</gene>